<gene>
    <name evidence="5" type="ORF">HS096_01265</name>
</gene>
<feature type="domain" description="LytR/CpsA/Psr regulator C-terminal" evidence="4">
    <location>
        <begin position="368"/>
        <end position="432"/>
    </location>
</feature>
<dbReference type="PANTHER" id="PTHR33392">
    <property type="entry name" value="POLYISOPRENYL-TEICHOIC ACID--PEPTIDOGLYCAN TEICHOIC ACID TRANSFERASE TAGU"/>
    <property type="match status" value="1"/>
</dbReference>
<comment type="similarity">
    <text evidence="1">Belongs to the LytR/CpsA/Psr (LCP) family.</text>
</comment>
<keyword evidence="2" id="KW-1133">Transmembrane helix</keyword>
<dbReference type="NCBIfam" id="TIGR00350">
    <property type="entry name" value="lytR_cpsA_psr"/>
    <property type="match status" value="1"/>
</dbReference>
<evidence type="ECO:0000256" key="2">
    <source>
        <dbReference type="SAM" id="Phobius"/>
    </source>
</evidence>
<dbReference type="InterPro" id="IPR050922">
    <property type="entry name" value="LytR/CpsA/Psr_CW_biosynth"/>
</dbReference>
<dbReference type="Proteomes" id="UP000710385">
    <property type="component" value="Unassembled WGS sequence"/>
</dbReference>
<dbReference type="AlphaFoldDB" id="A0A928Y6H5"/>
<sequence length="486" mass="52922">MTRSLKVDFLGGEAEQKARQTTAIIAVVFAVAVGILSAVGAGASYRAAIYGTTVLEEVGNLPIIADIRRLAVGESESDIPQTPDNRLTFLLMGVGGAGHNGPQLSDTILLASIDLKDMGVGIVSIPRDLAFPLGGGRFVKINHVNAYAEESHPGQGARETADAFEDLFGIRIDHVVRVDFQGFEEFIDALGGIDVTVERSFTDTQYPTYDDKWTVISFQEGEQHMNGKTALQFVRSRHGSNGEAGDFARNRRQQIVMLAIKDRLLSMGTIANPSKLVRLYESVANNVQTDMTAWSMLKLAPLAKGVQTDKVVTTVLEDGASGVLEPANVNGAFMLFPKKQDWSEIREIVQNPFKTREERLAELKPQTEVRIEIRNGTNITGFASRMSDYLTQNGYLVQDVGNAGNRGYERTVIYDLTRGAKIQELARLRKLLDANVSGNIPGWMDAPSPVGSADTSPVERAVAKQNTDFLIVLGESSFGIVNPYGQ</sequence>
<feature type="transmembrane region" description="Helical" evidence="2">
    <location>
        <begin position="21"/>
        <end position="45"/>
    </location>
</feature>
<evidence type="ECO:0000313" key="6">
    <source>
        <dbReference type="Proteomes" id="UP000710385"/>
    </source>
</evidence>
<dbReference type="InterPro" id="IPR027381">
    <property type="entry name" value="LytR/CpsA/Psr_C"/>
</dbReference>
<evidence type="ECO:0000313" key="5">
    <source>
        <dbReference type="EMBL" id="MBE7525011.1"/>
    </source>
</evidence>
<dbReference type="Pfam" id="PF03816">
    <property type="entry name" value="LytR_cpsA_psr"/>
    <property type="match status" value="1"/>
</dbReference>
<reference evidence="5" key="1">
    <citation type="submission" date="2020-05" db="EMBL/GenBank/DDBJ databases">
        <title>High-Quality Genomes of Partial-Nitritation/Anammox System by Hierarchical Clustering Based Hybrid Assembly.</title>
        <authorList>
            <person name="Liu L."/>
            <person name="Wang Y."/>
            <person name="Che Y."/>
            <person name="Chen Y."/>
            <person name="Xia Y."/>
            <person name="Luo R."/>
            <person name="Cheng S.H."/>
            <person name="Zheng C."/>
            <person name="Zhang T."/>
        </authorList>
    </citation>
    <scope>NUCLEOTIDE SEQUENCE</scope>
    <source>
        <strain evidence="5">H1_PAT1</strain>
    </source>
</reference>
<evidence type="ECO:0000259" key="3">
    <source>
        <dbReference type="Pfam" id="PF03816"/>
    </source>
</evidence>
<organism evidence="5 6">
    <name type="scientific">candidate division WWE3 bacterium</name>
    <dbReference type="NCBI Taxonomy" id="2053526"/>
    <lineage>
        <taxon>Bacteria</taxon>
        <taxon>Katanobacteria</taxon>
    </lineage>
</organism>
<keyword evidence="2" id="KW-0812">Transmembrane</keyword>
<comment type="caution">
    <text evidence="5">The sequence shown here is derived from an EMBL/GenBank/DDBJ whole genome shotgun (WGS) entry which is preliminary data.</text>
</comment>
<keyword evidence="2" id="KW-0472">Membrane</keyword>
<protein>
    <submittedName>
        <fullName evidence="5">LCP family protein</fullName>
    </submittedName>
</protein>
<accession>A0A928Y6H5</accession>
<dbReference type="PANTHER" id="PTHR33392:SF6">
    <property type="entry name" value="POLYISOPRENYL-TEICHOIC ACID--PEPTIDOGLYCAN TEICHOIC ACID TRANSFERASE TAGU"/>
    <property type="match status" value="1"/>
</dbReference>
<feature type="domain" description="Cell envelope-related transcriptional attenuator" evidence="3">
    <location>
        <begin position="105"/>
        <end position="264"/>
    </location>
</feature>
<proteinExistence type="inferred from homology"/>
<dbReference type="Gene3D" id="3.40.630.190">
    <property type="entry name" value="LCP protein"/>
    <property type="match status" value="1"/>
</dbReference>
<dbReference type="Gene3D" id="3.30.70.2390">
    <property type="match status" value="1"/>
</dbReference>
<evidence type="ECO:0000259" key="4">
    <source>
        <dbReference type="Pfam" id="PF13399"/>
    </source>
</evidence>
<evidence type="ECO:0000256" key="1">
    <source>
        <dbReference type="ARBA" id="ARBA00006068"/>
    </source>
</evidence>
<dbReference type="Pfam" id="PF13399">
    <property type="entry name" value="LytR_C"/>
    <property type="match status" value="1"/>
</dbReference>
<dbReference type="InterPro" id="IPR004474">
    <property type="entry name" value="LytR_CpsA_psr"/>
</dbReference>
<dbReference type="EMBL" id="JABTTY010000001">
    <property type="protein sequence ID" value="MBE7525011.1"/>
    <property type="molecule type" value="Genomic_DNA"/>
</dbReference>
<name>A0A928Y6H5_UNCKA</name>